<protein>
    <submittedName>
        <fullName evidence="1">Uncharacterized protein</fullName>
    </submittedName>
</protein>
<reference evidence="1 2" key="1">
    <citation type="submission" date="2021-06" db="EMBL/GenBank/DDBJ databases">
        <title>Caerostris extrusa draft genome.</title>
        <authorList>
            <person name="Kono N."/>
            <person name="Arakawa K."/>
        </authorList>
    </citation>
    <scope>NUCLEOTIDE SEQUENCE [LARGE SCALE GENOMIC DNA]</scope>
</reference>
<sequence>MLHRCNSLYPLTGDSCLTCWGACFDQYHWQGKNQAVTPQANHATFCKLETSSLKIAPAASCPGLPVTWLKPATARATAVMILCPLPHGDFETWRLFLHYGAILHPTLPDRHLRRPPISKVIFCIPHNVSAPGLGNRRNGAEKPPDSYRQRCYHF</sequence>
<accession>A0AAV4Q3D5</accession>
<evidence type="ECO:0000313" key="1">
    <source>
        <dbReference type="EMBL" id="GIY03787.1"/>
    </source>
</evidence>
<dbReference type="AlphaFoldDB" id="A0AAV4Q3D5"/>
<comment type="caution">
    <text evidence="1">The sequence shown here is derived from an EMBL/GenBank/DDBJ whole genome shotgun (WGS) entry which is preliminary data.</text>
</comment>
<dbReference type="Proteomes" id="UP001054945">
    <property type="component" value="Unassembled WGS sequence"/>
</dbReference>
<keyword evidence="2" id="KW-1185">Reference proteome</keyword>
<dbReference type="EMBL" id="BPLR01005621">
    <property type="protein sequence ID" value="GIY03787.1"/>
    <property type="molecule type" value="Genomic_DNA"/>
</dbReference>
<organism evidence="1 2">
    <name type="scientific">Caerostris extrusa</name>
    <name type="common">Bark spider</name>
    <name type="synonym">Caerostris bankana</name>
    <dbReference type="NCBI Taxonomy" id="172846"/>
    <lineage>
        <taxon>Eukaryota</taxon>
        <taxon>Metazoa</taxon>
        <taxon>Ecdysozoa</taxon>
        <taxon>Arthropoda</taxon>
        <taxon>Chelicerata</taxon>
        <taxon>Arachnida</taxon>
        <taxon>Araneae</taxon>
        <taxon>Araneomorphae</taxon>
        <taxon>Entelegynae</taxon>
        <taxon>Araneoidea</taxon>
        <taxon>Araneidae</taxon>
        <taxon>Caerostris</taxon>
    </lineage>
</organism>
<gene>
    <name evidence="1" type="ORF">CEXT_487631</name>
</gene>
<proteinExistence type="predicted"/>
<evidence type="ECO:0000313" key="2">
    <source>
        <dbReference type="Proteomes" id="UP001054945"/>
    </source>
</evidence>
<name>A0AAV4Q3D5_CAEEX</name>